<organism evidence="2 3">
    <name type="scientific">Ramlibacter algicola</name>
    <dbReference type="NCBI Taxonomy" id="2795217"/>
    <lineage>
        <taxon>Bacteria</taxon>
        <taxon>Pseudomonadati</taxon>
        <taxon>Pseudomonadota</taxon>
        <taxon>Betaproteobacteria</taxon>
        <taxon>Burkholderiales</taxon>
        <taxon>Comamonadaceae</taxon>
        <taxon>Ramlibacter</taxon>
    </lineage>
</organism>
<dbReference type="AlphaFoldDB" id="A0A934Q2X1"/>
<reference evidence="2" key="1">
    <citation type="submission" date="2020-12" db="EMBL/GenBank/DDBJ databases">
        <title>Ramlibacter sp. nov., isolated from a freshwater alga, Cryptomonas.</title>
        <authorList>
            <person name="Kim H.M."/>
            <person name="Jeon C.O."/>
        </authorList>
    </citation>
    <scope>NUCLEOTIDE SEQUENCE</scope>
    <source>
        <strain evidence="2">CrO1</strain>
    </source>
</reference>
<accession>A0A934Q2X1</accession>
<dbReference type="EMBL" id="JAEDAO010000001">
    <property type="protein sequence ID" value="MBK0393267.1"/>
    <property type="molecule type" value="Genomic_DNA"/>
</dbReference>
<name>A0A934Q2X1_9BURK</name>
<sequence>MAEPDETFERLRRDADTTRSVPAKPDHGESSASTIIEAPLKRRDPLDPHDFPDGGGSGGAEAFRRGTRHPAQGE</sequence>
<comment type="caution">
    <text evidence="2">The sequence shown here is derived from an EMBL/GenBank/DDBJ whole genome shotgun (WGS) entry which is preliminary data.</text>
</comment>
<feature type="compositionally biased region" description="Basic and acidic residues" evidence="1">
    <location>
        <begin position="39"/>
        <end position="52"/>
    </location>
</feature>
<dbReference type="Proteomes" id="UP000617041">
    <property type="component" value="Unassembled WGS sequence"/>
</dbReference>
<protein>
    <submittedName>
        <fullName evidence="2">Uncharacterized protein</fullName>
    </submittedName>
</protein>
<keyword evidence="3" id="KW-1185">Reference proteome</keyword>
<gene>
    <name evidence="2" type="ORF">I8E28_11755</name>
</gene>
<evidence type="ECO:0000313" key="3">
    <source>
        <dbReference type="Proteomes" id="UP000617041"/>
    </source>
</evidence>
<feature type="region of interest" description="Disordered" evidence="1">
    <location>
        <begin position="1"/>
        <end position="74"/>
    </location>
</feature>
<evidence type="ECO:0000256" key="1">
    <source>
        <dbReference type="SAM" id="MobiDB-lite"/>
    </source>
</evidence>
<proteinExistence type="predicted"/>
<dbReference type="RefSeq" id="WP_200788246.1">
    <property type="nucleotide sequence ID" value="NZ_JAEDAO010000001.1"/>
</dbReference>
<feature type="compositionally biased region" description="Basic and acidic residues" evidence="1">
    <location>
        <begin position="7"/>
        <end position="17"/>
    </location>
</feature>
<evidence type="ECO:0000313" key="2">
    <source>
        <dbReference type="EMBL" id="MBK0393267.1"/>
    </source>
</evidence>